<evidence type="ECO:0000313" key="2">
    <source>
        <dbReference type="Proteomes" id="UP000466104"/>
    </source>
</evidence>
<dbReference type="Proteomes" id="UP000466104">
    <property type="component" value="Unassembled WGS sequence"/>
</dbReference>
<organism evidence="1 2">
    <name type="scientific">Cutibacterium porci</name>
    <dbReference type="NCBI Taxonomy" id="2605781"/>
    <lineage>
        <taxon>Bacteria</taxon>
        <taxon>Bacillati</taxon>
        <taxon>Actinomycetota</taxon>
        <taxon>Actinomycetes</taxon>
        <taxon>Propionibacteriales</taxon>
        <taxon>Propionibacteriaceae</taxon>
        <taxon>Cutibacterium</taxon>
    </lineage>
</organism>
<keyword evidence="2" id="KW-1185">Reference proteome</keyword>
<protein>
    <submittedName>
        <fullName evidence="1">Uncharacterized protein</fullName>
    </submittedName>
</protein>
<dbReference type="AlphaFoldDB" id="A0A7K0J808"/>
<reference evidence="1 2" key="1">
    <citation type="submission" date="2019-08" db="EMBL/GenBank/DDBJ databases">
        <title>In-depth cultivation of the pig gut microbiome towards novel bacterial diversity and tailored functional studies.</title>
        <authorList>
            <person name="Wylensek D."/>
            <person name="Hitch T.C.A."/>
            <person name="Clavel T."/>
        </authorList>
    </citation>
    <scope>NUCLEOTIDE SEQUENCE [LARGE SCALE GENOMIC DNA]</scope>
    <source>
        <strain evidence="1 2">WCA-380-WT-3A</strain>
    </source>
</reference>
<dbReference type="EMBL" id="VUMG01000003">
    <property type="protein sequence ID" value="MSS46091.1"/>
    <property type="molecule type" value="Genomic_DNA"/>
</dbReference>
<proteinExistence type="predicted"/>
<evidence type="ECO:0000313" key="1">
    <source>
        <dbReference type="EMBL" id="MSS46091.1"/>
    </source>
</evidence>
<accession>A0A7K0J808</accession>
<name>A0A7K0J808_9ACTN</name>
<gene>
    <name evidence="1" type="ORF">FYJ43_08595</name>
</gene>
<sequence length="62" mass="6358">MTRHRHDGLVSGHEVGLGGVALGLPGADSCQRLLADEPRPDSRHVLVALLEGAREHAGGVGG</sequence>
<comment type="caution">
    <text evidence="1">The sequence shown here is derived from an EMBL/GenBank/DDBJ whole genome shotgun (WGS) entry which is preliminary data.</text>
</comment>